<dbReference type="PATRIC" id="fig|768671.3.peg.4708"/>
<feature type="compositionally biased region" description="Low complexity" evidence="1">
    <location>
        <begin position="473"/>
        <end position="491"/>
    </location>
</feature>
<dbReference type="SUPFAM" id="SSF56436">
    <property type="entry name" value="C-type lectin-like"/>
    <property type="match status" value="2"/>
</dbReference>
<dbReference type="GO" id="GO:0120147">
    <property type="term" value="F:formylglycine-generating oxidase activity"/>
    <property type="evidence" value="ECO:0007669"/>
    <property type="project" value="TreeGrafter"/>
</dbReference>
<dbReference type="EMBL" id="AFWV01000020">
    <property type="protein sequence ID" value="EGV16239.1"/>
    <property type="molecule type" value="Genomic_DNA"/>
</dbReference>
<dbReference type="InterPro" id="IPR013229">
    <property type="entry name" value="PEGA"/>
</dbReference>
<feature type="domain" description="Sulfatase-modifying factor enzyme-like" evidence="2">
    <location>
        <begin position="516"/>
        <end position="750"/>
    </location>
</feature>
<dbReference type="InterPro" id="IPR051043">
    <property type="entry name" value="Sulfatase_Mod_Factor_Kinase"/>
</dbReference>
<dbReference type="PANTHER" id="PTHR23150">
    <property type="entry name" value="SULFATASE MODIFYING FACTOR 1, 2"/>
    <property type="match status" value="1"/>
</dbReference>
<proteinExistence type="predicted"/>
<dbReference type="Proteomes" id="UP000005459">
    <property type="component" value="Unassembled WGS sequence"/>
</dbReference>
<evidence type="ECO:0000259" key="2">
    <source>
        <dbReference type="Pfam" id="PF03781"/>
    </source>
</evidence>
<dbReference type="eggNOG" id="COG1262">
    <property type="taxonomic scope" value="Bacteria"/>
</dbReference>
<dbReference type="InterPro" id="IPR042095">
    <property type="entry name" value="SUMF_sf"/>
</dbReference>
<reference evidence="4 5" key="1">
    <citation type="submission" date="2011-06" db="EMBL/GenBank/DDBJ databases">
        <title>The draft genome of Thiocapsa marina 5811.</title>
        <authorList>
            <consortium name="US DOE Joint Genome Institute (JGI-PGF)"/>
            <person name="Lucas S."/>
            <person name="Han J."/>
            <person name="Cheng J.-F."/>
            <person name="Goodwin L."/>
            <person name="Pitluck S."/>
            <person name="Peters L."/>
            <person name="Land M.L."/>
            <person name="Hauser L."/>
            <person name="Vogl K."/>
            <person name="Liu Z."/>
            <person name="Imhoff J."/>
            <person name="Thiel V."/>
            <person name="Frigaard N.-U."/>
            <person name="Bryant D."/>
            <person name="Woyke T.J."/>
        </authorList>
    </citation>
    <scope>NUCLEOTIDE SEQUENCE [LARGE SCALE GENOMIC DNA]</scope>
    <source>
        <strain evidence="4 5">5811</strain>
    </source>
</reference>
<evidence type="ECO:0000313" key="4">
    <source>
        <dbReference type="EMBL" id="EGV16239.1"/>
    </source>
</evidence>
<dbReference type="Pfam" id="PF03781">
    <property type="entry name" value="FGE-sulfatase"/>
    <property type="match status" value="2"/>
</dbReference>
<keyword evidence="5" id="KW-1185">Reference proteome</keyword>
<dbReference type="Gene3D" id="3.90.1580.10">
    <property type="entry name" value="paralog of FGE (formylglycine-generating enzyme)"/>
    <property type="match status" value="2"/>
</dbReference>
<evidence type="ECO:0000259" key="3">
    <source>
        <dbReference type="Pfam" id="PF08308"/>
    </source>
</evidence>
<dbReference type="Pfam" id="PF08308">
    <property type="entry name" value="PEGA"/>
    <property type="match status" value="1"/>
</dbReference>
<protein>
    <submittedName>
        <fullName evidence="4">Sulphatase-modifying factor protein</fullName>
    </submittedName>
</protein>
<dbReference type="STRING" id="768671.ThimaDRAFT_4466"/>
<name>F9UHR3_9GAMM</name>
<dbReference type="PANTHER" id="PTHR23150:SF35">
    <property type="entry name" value="BLL6746 PROTEIN"/>
    <property type="match status" value="1"/>
</dbReference>
<accession>F9UHR3</accession>
<dbReference type="AlphaFoldDB" id="F9UHR3"/>
<dbReference type="InterPro" id="IPR005532">
    <property type="entry name" value="SUMF_dom"/>
</dbReference>
<feature type="domain" description="Sulfatase-modifying factor enzyme-like" evidence="2">
    <location>
        <begin position="108"/>
        <end position="320"/>
    </location>
</feature>
<dbReference type="InterPro" id="IPR016187">
    <property type="entry name" value="CTDL_fold"/>
</dbReference>
<feature type="region of interest" description="Disordered" evidence="1">
    <location>
        <begin position="467"/>
        <end position="491"/>
    </location>
</feature>
<feature type="domain" description="PEGA" evidence="3">
    <location>
        <begin position="359"/>
        <end position="417"/>
    </location>
</feature>
<evidence type="ECO:0000313" key="5">
    <source>
        <dbReference type="Proteomes" id="UP000005459"/>
    </source>
</evidence>
<sequence length="753" mass="80053">MHPTRHLMAHPFLSVALAAVLPILLGVPVLGTPAEPAALAISWDRDLFNPKPAYDDVLVPLPCGGAMAMRWVAASGVVPAEVRGASRALYALEGPFTRRDPVTGREDRALLIGKYEVSQIQYAALRHRAGDACPSLDAGGRQVQGGVGWTDTMAAAAHWSGWLGAQADGLTDCAGAPLLCLPRVPGRRVVARLPTEAEWEYAARGGRAVSLAQFDAPLSSMPGGLSAHAWYSINAEGRPRPIGFRAANPLGLHDLYGNVEELQLGLYRNTRYPGQLGDAVIRGGSVHSAAADLSAGRRNEAPLYGPSGVVRGPDNGFRLVLDLAPAAPGGVLPALAALAPPRAERTPRGHLQINVDVPARIRLDGTPVGEAAPGAPLALRGLTAGAHRVELVAEGYQEVREQPVVAADQWTQVVVALPVRATPLAWAEALLARLAESGPTGGWLPAVAVVLLLGGLTVLRRRWHARAASTPRSTPTAGAAAPVPSAVPSAVAPRDSGAVRAVAQLRLLKPTYPFEPVMIALPGGEFWMGSPEDEPGRKSNEGPRHRVSIRPFAIGKTAVTFKQYDAFCEATGRGTPIGGWGRGERPVTGVSWHEVTAYAHWLSTRTGKAYRLPSEAEWEYAARAGTQTPFWTGRCVHTDQANYCGKSDYNGCGAKTGVFRWKTVPVGSLPANPWGLHEVHGNVDEWVQDCWHGNYVGAPADGSAWQENCVHAGRVLRGGSWSNDPRYLRVSNRHWANPGLRGDSSGVRLAQDL</sequence>
<organism evidence="4 5">
    <name type="scientific">Thiocapsa marina 5811</name>
    <dbReference type="NCBI Taxonomy" id="768671"/>
    <lineage>
        <taxon>Bacteria</taxon>
        <taxon>Pseudomonadati</taxon>
        <taxon>Pseudomonadota</taxon>
        <taxon>Gammaproteobacteria</taxon>
        <taxon>Chromatiales</taxon>
        <taxon>Chromatiaceae</taxon>
        <taxon>Thiocapsa</taxon>
    </lineage>
</organism>
<gene>
    <name evidence="4" type="ORF">ThimaDRAFT_4466</name>
</gene>
<evidence type="ECO:0000256" key="1">
    <source>
        <dbReference type="SAM" id="MobiDB-lite"/>
    </source>
</evidence>